<feature type="transmembrane region" description="Helical" evidence="5">
    <location>
        <begin position="146"/>
        <end position="167"/>
    </location>
</feature>
<dbReference type="SUPFAM" id="SSF90123">
    <property type="entry name" value="ABC transporter transmembrane region"/>
    <property type="match status" value="1"/>
</dbReference>
<dbReference type="Gene3D" id="1.20.1560.10">
    <property type="entry name" value="ABC transporter type 1, transmembrane domain"/>
    <property type="match status" value="1"/>
</dbReference>
<evidence type="ECO:0000256" key="3">
    <source>
        <dbReference type="ARBA" id="ARBA00022989"/>
    </source>
</evidence>
<sequence>MWQALKTIGNAHQKKLLMAFSLVGLENLLMLTYPMLGGFAVNAVMLGNVWQALTYAFFVLAMWLVGSARRSVDTRVFTRIYSEIVVPIIIKQRAQGQSPSKISARVALSREFVDFFETHLPTAVTSIFSIIGASLMLLILEFWSGLLSVVILLFFTLLLPSFTRISGRLYLKLNNRLERDVDVISQSSEEKLHQHYGWVAHLRVLISNREAFGYFCNGVASSILFGFTFVWMAMNGYGSAGHIYSVTTYLWMFAMSLDDVPHLVESYSNLKDVAKRVEVGDN</sequence>
<feature type="transmembrane region" description="Helical" evidence="5">
    <location>
        <begin position="120"/>
        <end position="140"/>
    </location>
</feature>
<evidence type="ECO:0000256" key="2">
    <source>
        <dbReference type="ARBA" id="ARBA00022692"/>
    </source>
</evidence>
<dbReference type="GO" id="GO:0005524">
    <property type="term" value="F:ATP binding"/>
    <property type="evidence" value="ECO:0007669"/>
    <property type="project" value="InterPro"/>
</dbReference>
<name>A0A1Y1QM64_9GAMM</name>
<evidence type="ECO:0000259" key="6">
    <source>
        <dbReference type="Pfam" id="PF13748"/>
    </source>
</evidence>
<dbReference type="GO" id="GO:0005886">
    <property type="term" value="C:plasma membrane"/>
    <property type="evidence" value="ECO:0007669"/>
    <property type="project" value="UniProtKB-SubCell"/>
</dbReference>
<dbReference type="InterPro" id="IPR036640">
    <property type="entry name" value="ABC1_TM_sf"/>
</dbReference>
<evidence type="ECO:0000256" key="5">
    <source>
        <dbReference type="SAM" id="Phobius"/>
    </source>
</evidence>
<evidence type="ECO:0000313" key="8">
    <source>
        <dbReference type="Proteomes" id="UP000192491"/>
    </source>
</evidence>
<reference evidence="7 8" key="1">
    <citation type="submission" date="2017-01" db="EMBL/GenBank/DDBJ databases">
        <title>Novel large sulfur bacteria in the metagenomes of groundwater-fed chemosynthetic microbial mats in the Lake Huron basin.</title>
        <authorList>
            <person name="Sharrar A.M."/>
            <person name="Flood B.E."/>
            <person name="Bailey J.V."/>
            <person name="Jones D.S."/>
            <person name="Biddanda B."/>
            <person name="Ruberg S.A."/>
            <person name="Marcus D.N."/>
            <person name="Dick G.J."/>
        </authorList>
    </citation>
    <scope>NUCLEOTIDE SEQUENCE [LARGE SCALE GENOMIC DNA]</scope>
    <source>
        <strain evidence="7">A8</strain>
    </source>
</reference>
<dbReference type="AlphaFoldDB" id="A0A1Y1QM64"/>
<protein>
    <recommendedName>
        <fullName evidence="6">ABC transmembrane type-1 domain-containing protein</fullName>
    </recommendedName>
</protein>
<comment type="caution">
    <text evidence="7">The sequence shown here is derived from an EMBL/GenBank/DDBJ whole genome shotgun (WGS) entry which is preliminary data.</text>
</comment>
<evidence type="ECO:0000256" key="1">
    <source>
        <dbReference type="ARBA" id="ARBA00004651"/>
    </source>
</evidence>
<feature type="transmembrane region" description="Helical" evidence="5">
    <location>
        <begin position="48"/>
        <end position="65"/>
    </location>
</feature>
<keyword evidence="3 5" id="KW-1133">Transmembrane helix</keyword>
<organism evidence="7 8">
    <name type="scientific">Thiothrix lacustris</name>
    <dbReference type="NCBI Taxonomy" id="525917"/>
    <lineage>
        <taxon>Bacteria</taxon>
        <taxon>Pseudomonadati</taxon>
        <taxon>Pseudomonadota</taxon>
        <taxon>Gammaproteobacteria</taxon>
        <taxon>Thiotrichales</taxon>
        <taxon>Thiotrichaceae</taxon>
        <taxon>Thiothrix</taxon>
    </lineage>
</organism>
<gene>
    <name evidence="7" type="ORF">BWK73_23800</name>
</gene>
<proteinExistence type="predicted"/>
<dbReference type="EMBL" id="MTEJ01000156">
    <property type="protein sequence ID" value="OQX09043.1"/>
    <property type="molecule type" value="Genomic_DNA"/>
</dbReference>
<dbReference type="InterPro" id="IPR011527">
    <property type="entry name" value="ABC1_TM_dom"/>
</dbReference>
<keyword evidence="2 5" id="KW-0812">Transmembrane</keyword>
<dbReference type="GO" id="GO:0140359">
    <property type="term" value="F:ABC-type transporter activity"/>
    <property type="evidence" value="ECO:0007669"/>
    <property type="project" value="InterPro"/>
</dbReference>
<keyword evidence="4 5" id="KW-0472">Membrane</keyword>
<dbReference type="Pfam" id="PF13748">
    <property type="entry name" value="ABC_membrane_3"/>
    <property type="match status" value="1"/>
</dbReference>
<feature type="transmembrane region" description="Helical" evidence="5">
    <location>
        <begin position="16"/>
        <end position="36"/>
    </location>
</feature>
<comment type="subcellular location">
    <subcellularLocation>
        <location evidence="1">Cell membrane</location>
        <topology evidence="1">Multi-pass membrane protein</topology>
    </subcellularLocation>
</comment>
<evidence type="ECO:0000256" key="4">
    <source>
        <dbReference type="ARBA" id="ARBA00023136"/>
    </source>
</evidence>
<evidence type="ECO:0000313" key="7">
    <source>
        <dbReference type="EMBL" id="OQX09043.1"/>
    </source>
</evidence>
<feature type="transmembrane region" description="Helical" evidence="5">
    <location>
        <begin position="211"/>
        <end position="234"/>
    </location>
</feature>
<dbReference type="Proteomes" id="UP000192491">
    <property type="component" value="Unassembled WGS sequence"/>
</dbReference>
<feature type="domain" description="ABC transmembrane type-1" evidence="6">
    <location>
        <begin position="5"/>
        <end position="241"/>
    </location>
</feature>
<accession>A0A1Y1QM64</accession>